<dbReference type="PROSITE" id="PS51257">
    <property type="entry name" value="PROKAR_LIPOPROTEIN"/>
    <property type="match status" value="1"/>
</dbReference>
<evidence type="ECO:0008006" key="4">
    <source>
        <dbReference type="Google" id="ProtNLM"/>
    </source>
</evidence>
<name>A0ABZ2RVW7_9BACT</name>
<protein>
    <recommendedName>
        <fullName evidence="4">Lipoprotein</fullName>
    </recommendedName>
</protein>
<dbReference type="NCBIfam" id="NF045850">
    <property type="entry name" value="ABC_Mplas_LP"/>
    <property type="match status" value="1"/>
</dbReference>
<dbReference type="EMBL" id="CP148066">
    <property type="protein sequence ID" value="WXL28429.1"/>
    <property type="molecule type" value="Genomic_DNA"/>
</dbReference>
<feature type="signal peptide" evidence="1">
    <location>
        <begin position="1"/>
        <end position="23"/>
    </location>
</feature>
<sequence length="791" mass="93215">MNLKKMIFLSAPLVTMFSLPCIAASCNKNDFLPAHDTFVRNFNYANSLEDFSYLKSDSVNKQVRLATASKLFRVESLSEAKIDFINNEVQTPGLVRFKLEYVKSVEITWLNGTKYQTDIFDNDNWDNNQSFSKNELTQFVTSSDNHSINSDNFKIALKNAKKIKINVNENKSQWVDFKQKNTGFAVSLKDFKFGILKNLLKDKEFFEKHKNALGIKKNINANFNNNNVFTLLSSNNISTASFDNLEFINQDYLEFDITNSSQNLQNWFVNFFIIGEYSDAIPSFLFNSNSLEQNFFDYYKQTQNMLFSSYYIITKNNIDELEMKENNLYTNKDDVFKTVIFKFKLLPLQSDTFQIQDYNAFKQNTNSLLVFENLNALQKQEILNKWDKYKISYFKNLKMYKNQSSFIQNFLINSNNTEFNDEFMWLNFGLKNNEQSDVKISNILNEKVFIFRSYINNLVNQAVYSNLNNQKLYFSQIPVNALIDSNNVDSSNYKSIYDGYQLINKQIILDKHGFKINNSTSYNNEEKTENLNNIINIQKSLYSYDFENIKSHLTRFLDENMLNKKNNIVWTIPLDLRNNKNIELIKLLSQKIKNVFSEADTRLNPKFIFIENNSDYNFWISNNKSIYKENNFNLQLPNTTNFLQTFLTVNNFESIFILNSASKINAFLEIQKFINFLKNDFNTQNINLENVLNEIKKNDLKNIEQYFNKFNFNKNIFKNILNKSIQNFANSHNTFEILNLINEINNIFSYTMSFDNFVSLNSYQKEIIQKFIFKPAQFLDLDYIQDLKIIK</sequence>
<keyword evidence="3" id="KW-1185">Reference proteome</keyword>
<keyword evidence="1" id="KW-0732">Signal</keyword>
<organism evidence="2 3">
    <name type="scientific">[Mycoplasma] gypis</name>
    <dbReference type="NCBI Taxonomy" id="92404"/>
    <lineage>
        <taxon>Bacteria</taxon>
        <taxon>Bacillati</taxon>
        <taxon>Mycoplasmatota</taxon>
        <taxon>Mycoplasmoidales</taxon>
        <taxon>Metamycoplasmataceae</taxon>
        <taxon>Metamycoplasma</taxon>
    </lineage>
</organism>
<gene>
    <name evidence="2" type="ORF">WG616_00125</name>
</gene>
<feature type="chain" id="PRO_5046645991" description="Lipoprotein" evidence="1">
    <location>
        <begin position="24"/>
        <end position="791"/>
    </location>
</feature>
<dbReference type="RefSeq" id="WP_205499521.1">
    <property type="nucleotide sequence ID" value="NZ_CP148066.1"/>
</dbReference>
<evidence type="ECO:0000313" key="3">
    <source>
        <dbReference type="Proteomes" id="UP001460679"/>
    </source>
</evidence>
<accession>A0ABZ2RVW7</accession>
<dbReference type="Proteomes" id="UP001460679">
    <property type="component" value="Chromosome"/>
</dbReference>
<proteinExistence type="predicted"/>
<evidence type="ECO:0000256" key="1">
    <source>
        <dbReference type="SAM" id="SignalP"/>
    </source>
</evidence>
<evidence type="ECO:0000313" key="2">
    <source>
        <dbReference type="EMBL" id="WXL28429.1"/>
    </source>
</evidence>
<reference evidence="2" key="1">
    <citation type="submission" date="2024-03" db="EMBL/GenBank/DDBJ databases">
        <title>Complete genome sequence of Mycoplasma gypis type strain B1/T1.</title>
        <authorList>
            <person name="Spergser J."/>
        </authorList>
    </citation>
    <scope>NUCLEOTIDE SEQUENCE [LARGE SCALE GENOMIC DNA]</scope>
    <source>
        <strain evidence="2">B1/T1</strain>
    </source>
</reference>